<evidence type="ECO:0008006" key="3">
    <source>
        <dbReference type="Google" id="ProtNLM"/>
    </source>
</evidence>
<gene>
    <name evidence="1" type="ORF">TanjilG_03880</name>
</gene>
<dbReference type="PANTHER" id="PTHR11439">
    <property type="entry name" value="GAG-POL-RELATED RETROTRANSPOSON"/>
    <property type="match status" value="1"/>
</dbReference>
<evidence type="ECO:0000313" key="1">
    <source>
        <dbReference type="EMBL" id="OIW01742.1"/>
    </source>
</evidence>
<dbReference type="Proteomes" id="UP000188354">
    <property type="component" value="Chromosome LG11"/>
</dbReference>
<dbReference type="Gramene" id="OIW01742">
    <property type="protein sequence ID" value="OIW01742"/>
    <property type="gene ID" value="TanjilG_03880"/>
</dbReference>
<keyword evidence="2" id="KW-1185">Reference proteome</keyword>
<name>A0A4P1R519_LUPAN</name>
<proteinExistence type="predicted"/>
<dbReference type="KEGG" id="lang:109360134"/>
<dbReference type="EMBL" id="CM007371">
    <property type="protein sequence ID" value="OIW01742.1"/>
    <property type="molecule type" value="Genomic_DNA"/>
</dbReference>
<protein>
    <recommendedName>
        <fullName evidence="3">Reverse transcriptase Ty1/copia-type domain-containing protein</fullName>
    </recommendedName>
</protein>
<dbReference type="AlphaFoldDB" id="A0A4P1R519"/>
<evidence type="ECO:0000313" key="2">
    <source>
        <dbReference type="Proteomes" id="UP000188354"/>
    </source>
</evidence>
<dbReference type="CDD" id="cd09272">
    <property type="entry name" value="RNase_HI_RT_Ty1"/>
    <property type="match status" value="1"/>
</dbReference>
<dbReference type="InterPro" id="IPR043502">
    <property type="entry name" value="DNA/RNA_pol_sf"/>
</dbReference>
<dbReference type="PANTHER" id="PTHR11439:SF463">
    <property type="entry name" value="REVERSE TRANSCRIPTASE TY1_COPIA-TYPE DOMAIN-CONTAINING PROTEIN"/>
    <property type="match status" value="1"/>
</dbReference>
<dbReference type="STRING" id="3871.A0A4P1R519"/>
<organism evidence="1 2">
    <name type="scientific">Lupinus angustifolius</name>
    <name type="common">Narrow-leaved blue lupine</name>
    <dbReference type="NCBI Taxonomy" id="3871"/>
    <lineage>
        <taxon>Eukaryota</taxon>
        <taxon>Viridiplantae</taxon>
        <taxon>Streptophyta</taxon>
        <taxon>Embryophyta</taxon>
        <taxon>Tracheophyta</taxon>
        <taxon>Spermatophyta</taxon>
        <taxon>Magnoliopsida</taxon>
        <taxon>eudicotyledons</taxon>
        <taxon>Gunneridae</taxon>
        <taxon>Pentapetalae</taxon>
        <taxon>rosids</taxon>
        <taxon>fabids</taxon>
        <taxon>Fabales</taxon>
        <taxon>Fabaceae</taxon>
        <taxon>Papilionoideae</taxon>
        <taxon>50 kb inversion clade</taxon>
        <taxon>genistoids sensu lato</taxon>
        <taxon>core genistoids</taxon>
        <taxon>Genisteae</taxon>
        <taxon>Lupinus</taxon>
    </lineage>
</organism>
<dbReference type="OrthoDB" id="414945at2759"/>
<reference evidence="1 2" key="1">
    <citation type="journal article" date="2017" name="Plant Biotechnol. J.">
        <title>A comprehensive draft genome sequence for lupin (Lupinus angustifolius), an emerging health food: insights into plant-microbe interactions and legume evolution.</title>
        <authorList>
            <person name="Hane J.K."/>
            <person name="Ming Y."/>
            <person name="Kamphuis L.G."/>
            <person name="Nelson M.N."/>
            <person name="Garg G."/>
            <person name="Atkins C.A."/>
            <person name="Bayer P.E."/>
            <person name="Bravo A."/>
            <person name="Bringans S."/>
            <person name="Cannon S."/>
            <person name="Edwards D."/>
            <person name="Foley R."/>
            <person name="Gao L.L."/>
            <person name="Harrison M.J."/>
            <person name="Huang W."/>
            <person name="Hurgobin B."/>
            <person name="Li S."/>
            <person name="Liu C.W."/>
            <person name="McGrath A."/>
            <person name="Morahan G."/>
            <person name="Murray J."/>
            <person name="Weller J."/>
            <person name="Jian J."/>
            <person name="Singh K.B."/>
        </authorList>
    </citation>
    <scope>NUCLEOTIDE SEQUENCE [LARGE SCALE GENOMIC DNA]</scope>
    <source>
        <strain evidence="2">cv. Tanjil</strain>
        <tissue evidence="1">Whole plant</tissue>
    </source>
</reference>
<accession>A0A4P1R519</accession>
<dbReference type="SUPFAM" id="SSF56672">
    <property type="entry name" value="DNA/RNA polymerases"/>
    <property type="match status" value="1"/>
</dbReference>
<sequence length="156" mass="17604">MEVARSKRGIVLYQRKYTLDLLEETGFLGAKPASTPMEYNNLHSQSGTPLTDDSSYRRLIGKLLYLTNTRPDISYDVGALSQFLCSPSDLHYKAATRILRYLKNSPGKGIFFPAENTTTIQGYSDSDWAKCIDTRKSITGWCFFLGNALISWKSKK</sequence>